<dbReference type="AlphaFoldDB" id="A0A2P5BHY5"/>
<evidence type="ECO:0000313" key="3">
    <source>
        <dbReference type="Proteomes" id="UP000237105"/>
    </source>
</evidence>
<feature type="non-terminal residue" evidence="2">
    <location>
        <position position="1"/>
    </location>
</feature>
<name>A0A2P5BHY5_PARAD</name>
<comment type="caution">
    <text evidence="2">The sequence shown here is derived from an EMBL/GenBank/DDBJ whole genome shotgun (WGS) entry which is preliminary data.</text>
</comment>
<organism evidence="2 3">
    <name type="scientific">Parasponia andersonii</name>
    <name type="common">Sponia andersonii</name>
    <dbReference type="NCBI Taxonomy" id="3476"/>
    <lineage>
        <taxon>Eukaryota</taxon>
        <taxon>Viridiplantae</taxon>
        <taxon>Streptophyta</taxon>
        <taxon>Embryophyta</taxon>
        <taxon>Tracheophyta</taxon>
        <taxon>Spermatophyta</taxon>
        <taxon>Magnoliopsida</taxon>
        <taxon>eudicotyledons</taxon>
        <taxon>Gunneridae</taxon>
        <taxon>Pentapetalae</taxon>
        <taxon>rosids</taxon>
        <taxon>fabids</taxon>
        <taxon>Rosales</taxon>
        <taxon>Cannabaceae</taxon>
        <taxon>Parasponia</taxon>
    </lineage>
</organism>
<protein>
    <submittedName>
        <fullName evidence="2">Uncharacterized protein</fullName>
    </submittedName>
</protein>
<feature type="compositionally biased region" description="Basic residues" evidence="1">
    <location>
        <begin position="32"/>
        <end position="45"/>
    </location>
</feature>
<gene>
    <name evidence="2" type="ORF">PanWU01x14_237710</name>
</gene>
<sequence length="125" mass="14297">EVPQPCSKSNLPKEVIEPSLSSSSHYKPYKKDMKRWRTKKKKHGDHHFEPGPRGVLGSSCLKLFPGKLKARWSRPLKKTNVSPCGVTRRIKMNIQKCKYYLKEDLDRAKSFLTSTNPPRGIAMSS</sequence>
<reference evidence="3" key="1">
    <citation type="submission" date="2016-06" db="EMBL/GenBank/DDBJ databases">
        <title>Parallel loss of symbiosis genes in relatives of nitrogen-fixing non-legume Parasponia.</title>
        <authorList>
            <person name="Van Velzen R."/>
            <person name="Holmer R."/>
            <person name="Bu F."/>
            <person name="Rutten L."/>
            <person name="Van Zeijl A."/>
            <person name="Liu W."/>
            <person name="Santuari L."/>
            <person name="Cao Q."/>
            <person name="Sharma T."/>
            <person name="Shen D."/>
            <person name="Roswanjaya Y."/>
            <person name="Wardhani T."/>
            <person name="Kalhor M.S."/>
            <person name="Jansen J."/>
            <person name="Van den Hoogen J."/>
            <person name="Gungor B."/>
            <person name="Hartog M."/>
            <person name="Hontelez J."/>
            <person name="Verver J."/>
            <person name="Yang W.-C."/>
            <person name="Schijlen E."/>
            <person name="Repin R."/>
            <person name="Schilthuizen M."/>
            <person name="Schranz E."/>
            <person name="Heidstra R."/>
            <person name="Miyata K."/>
            <person name="Fedorova E."/>
            <person name="Kohlen W."/>
            <person name="Bisseling T."/>
            <person name="Smit S."/>
            <person name="Geurts R."/>
        </authorList>
    </citation>
    <scope>NUCLEOTIDE SEQUENCE [LARGE SCALE GENOMIC DNA]</scope>
    <source>
        <strain evidence="3">cv. WU1-14</strain>
    </source>
</reference>
<accession>A0A2P5BHY5</accession>
<feature type="region of interest" description="Disordered" evidence="1">
    <location>
        <begin position="1"/>
        <end position="51"/>
    </location>
</feature>
<proteinExistence type="predicted"/>
<dbReference type="Proteomes" id="UP000237105">
    <property type="component" value="Unassembled WGS sequence"/>
</dbReference>
<feature type="compositionally biased region" description="Polar residues" evidence="1">
    <location>
        <begin position="1"/>
        <end position="10"/>
    </location>
</feature>
<evidence type="ECO:0000313" key="2">
    <source>
        <dbReference type="EMBL" id="PON48376.1"/>
    </source>
</evidence>
<dbReference type="EMBL" id="JXTB01000278">
    <property type="protein sequence ID" value="PON48376.1"/>
    <property type="molecule type" value="Genomic_DNA"/>
</dbReference>
<evidence type="ECO:0000256" key="1">
    <source>
        <dbReference type="SAM" id="MobiDB-lite"/>
    </source>
</evidence>
<dbReference type="OrthoDB" id="10409216at2759"/>
<keyword evidence="3" id="KW-1185">Reference proteome</keyword>